<organism evidence="3 4">
    <name type="scientific">Acrocarpospora corrugata</name>
    <dbReference type="NCBI Taxonomy" id="35763"/>
    <lineage>
        <taxon>Bacteria</taxon>
        <taxon>Bacillati</taxon>
        <taxon>Actinomycetota</taxon>
        <taxon>Actinomycetes</taxon>
        <taxon>Streptosporangiales</taxon>
        <taxon>Streptosporangiaceae</taxon>
        <taxon>Acrocarpospora</taxon>
    </lineage>
</organism>
<comment type="caution">
    <text evidence="3">The sequence shown here is derived from an EMBL/GenBank/DDBJ whole genome shotgun (WGS) entry which is preliminary data.</text>
</comment>
<gene>
    <name evidence="3" type="ORF">Acor_26670</name>
</gene>
<dbReference type="PANTHER" id="PTHR35010:SF2">
    <property type="entry name" value="BLL4672 PROTEIN"/>
    <property type="match status" value="1"/>
</dbReference>
<dbReference type="Gene3D" id="3.30.450.180">
    <property type="match status" value="1"/>
</dbReference>
<dbReference type="EMBL" id="BLAD01000045">
    <property type="protein sequence ID" value="GES00603.1"/>
    <property type="molecule type" value="Genomic_DNA"/>
</dbReference>
<dbReference type="RefSeq" id="WP_155336926.1">
    <property type="nucleotide sequence ID" value="NZ_BAAABN010000014.1"/>
</dbReference>
<dbReference type="GO" id="GO:0003677">
    <property type="term" value="F:DNA binding"/>
    <property type="evidence" value="ECO:0007669"/>
    <property type="project" value="InterPro"/>
</dbReference>
<protein>
    <submittedName>
        <fullName evidence="3">Transcriptional regulator</fullName>
    </submittedName>
</protein>
<dbReference type="Gene3D" id="1.10.260.40">
    <property type="entry name" value="lambda repressor-like DNA-binding domains"/>
    <property type="match status" value="1"/>
</dbReference>
<dbReference type="Pfam" id="PF13560">
    <property type="entry name" value="HTH_31"/>
    <property type="match status" value="1"/>
</dbReference>
<sequence length="306" mass="34572">MSDVSSKAEGNPELRQFLRSRRSRISPGEAGLSPQPGARRVPGLRREEVAQLAGVSVDYYVRLERGRSLNASESVLDAVARALRLNDVERTHLFALARPSAAQRHPLPPQRVRPGLYRVLETMTETPAMVTGRRLDVLATNRMARVLLTDFDALPHRERNMARFMFLDEAARELYTDWETAARDAVAALHLYAGSHPHDPQLAELIGDLSLRDRDFRRWWADHDVLLRTNGTKRYHHPLVGDLTLGYEAFTPTGDPDQTFSLHTTEPGSPSEHALRLLAVWTNEQTTPDSTSRSRDENRAWSTEGR</sequence>
<dbReference type="PROSITE" id="PS50943">
    <property type="entry name" value="HTH_CROC1"/>
    <property type="match status" value="1"/>
</dbReference>
<proteinExistence type="predicted"/>
<dbReference type="InterPro" id="IPR010982">
    <property type="entry name" value="Lambda_DNA-bd_dom_sf"/>
</dbReference>
<dbReference type="PANTHER" id="PTHR35010">
    <property type="entry name" value="BLL4672 PROTEIN-RELATED"/>
    <property type="match status" value="1"/>
</dbReference>
<reference evidence="3 4" key="1">
    <citation type="submission" date="2019-10" db="EMBL/GenBank/DDBJ databases">
        <title>Whole genome shotgun sequence of Acrocarpospora corrugata NBRC 13972.</title>
        <authorList>
            <person name="Ichikawa N."/>
            <person name="Kimura A."/>
            <person name="Kitahashi Y."/>
            <person name="Komaki H."/>
            <person name="Oguchi A."/>
        </authorList>
    </citation>
    <scope>NUCLEOTIDE SEQUENCE [LARGE SCALE GENOMIC DNA]</scope>
    <source>
        <strain evidence="3 4">NBRC 13972</strain>
    </source>
</reference>
<name>A0A5M3VZT7_9ACTN</name>
<accession>A0A5M3VZT7</accession>
<evidence type="ECO:0000313" key="4">
    <source>
        <dbReference type="Proteomes" id="UP000334990"/>
    </source>
</evidence>
<dbReference type="OrthoDB" id="4336585at2"/>
<dbReference type="AlphaFoldDB" id="A0A5M3VZT7"/>
<dbReference type="Proteomes" id="UP000334990">
    <property type="component" value="Unassembled WGS sequence"/>
</dbReference>
<dbReference type="SMART" id="SM00530">
    <property type="entry name" value="HTH_XRE"/>
    <property type="match status" value="1"/>
</dbReference>
<feature type="domain" description="HTH cro/C1-type" evidence="2">
    <location>
        <begin position="43"/>
        <end position="90"/>
    </location>
</feature>
<dbReference type="InterPro" id="IPR001387">
    <property type="entry name" value="Cro/C1-type_HTH"/>
</dbReference>
<dbReference type="Pfam" id="PF17765">
    <property type="entry name" value="MLTR_LBD"/>
    <property type="match status" value="1"/>
</dbReference>
<evidence type="ECO:0000313" key="3">
    <source>
        <dbReference type="EMBL" id="GES00603.1"/>
    </source>
</evidence>
<keyword evidence="4" id="KW-1185">Reference proteome</keyword>
<evidence type="ECO:0000256" key="1">
    <source>
        <dbReference type="SAM" id="MobiDB-lite"/>
    </source>
</evidence>
<feature type="region of interest" description="Disordered" evidence="1">
    <location>
        <begin position="283"/>
        <end position="306"/>
    </location>
</feature>
<dbReference type="SUPFAM" id="SSF47413">
    <property type="entry name" value="lambda repressor-like DNA-binding domains"/>
    <property type="match status" value="1"/>
</dbReference>
<feature type="compositionally biased region" description="Basic and acidic residues" evidence="1">
    <location>
        <begin position="292"/>
        <end position="306"/>
    </location>
</feature>
<evidence type="ECO:0000259" key="2">
    <source>
        <dbReference type="PROSITE" id="PS50943"/>
    </source>
</evidence>
<dbReference type="CDD" id="cd00093">
    <property type="entry name" value="HTH_XRE"/>
    <property type="match status" value="1"/>
</dbReference>
<feature type="region of interest" description="Disordered" evidence="1">
    <location>
        <begin position="1"/>
        <end position="43"/>
    </location>
</feature>
<dbReference type="InterPro" id="IPR041413">
    <property type="entry name" value="MLTR_LBD"/>
</dbReference>